<evidence type="ECO:0000313" key="11">
    <source>
        <dbReference type="Proteomes" id="UP000176998"/>
    </source>
</evidence>
<dbReference type="STRING" id="1209926.A0A1G4B1W0"/>
<accession>A0A1G4B1W0</accession>
<comment type="similarity">
    <text evidence="4">Belongs to the ELP5 family.</text>
</comment>
<protein>
    <recommendedName>
        <fullName evidence="5">Elongator complex protein 5</fullName>
    </recommendedName>
</protein>
<gene>
    <name evidence="10" type="ORF">CORC01_09280</name>
</gene>
<dbReference type="AlphaFoldDB" id="A0A1G4B1W0"/>
<feature type="region of interest" description="Disordered" evidence="9">
    <location>
        <begin position="1"/>
        <end position="20"/>
    </location>
</feature>
<comment type="subcellular location">
    <subcellularLocation>
        <location evidence="2">Cytoplasm</location>
    </subcellularLocation>
    <subcellularLocation>
        <location evidence="1">Nucleus</location>
    </subcellularLocation>
</comment>
<reference evidence="10 11" key="1">
    <citation type="submission" date="2016-09" db="EMBL/GenBank/DDBJ databases">
        <authorList>
            <person name="Capua I."/>
            <person name="De Benedictis P."/>
            <person name="Joannis T."/>
            <person name="Lombin L.H."/>
            <person name="Cattoli G."/>
        </authorList>
    </citation>
    <scope>NUCLEOTIDE SEQUENCE [LARGE SCALE GENOMIC DNA]</scope>
    <source>
        <strain evidence="10 11">IMI 309357</strain>
    </source>
</reference>
<organism evidence="10 11">
    <name type="scientific">Colletotrichum orchidophilum</name>
    <dbReference type="NCBI Taxonomy" id="1209926"/>
    <lineage>
        <taxon>Eukaryota</taxon>
        <taxon>Fungi</taxon>
        <taxon>Dikarya</taxon>
        <taxon>Ascomycota</taxon>
        <taxon>Pezizomycotina</taxon>
        <taxon>Sordariomycetes</taxon>
        <taxon>Hypocreomycetidae</taxon>
        <taxon>Glomerellales</taxon>
        <taxon>Glomerellaceae</taxon>
        <taxon>Colletotrichum</taxon>
    </lineage>
</organism>
<proteinExistence type="inferred from homology"/>
<dbReference type="OrthoDB" id="166907at2759"/>
<comment type="caution">
    <text evidence="10">The sequence shown here is derived from an EMBL/GenBank/DDBJ whole genome shotgun (WGS) entry which is preliminary data.</text>
</comment>
<dbReference type="EMBL" id="MJBS01000083">
    <property type="protein sequence ID" value="OHE95408.1"/>
    <property type="molecule type" value="Genomic_DNA"/>
</dbReference>
<evidence type="ECO:0000256" key="2">
    <source>
        <dbReference type="ARBA" id="ARBA00004496"/>
    </source>
</evidence>
<dbReference type="UniPathway" id="UPA00988"/>
<dbReference type="Gene3D" id="3.40.50.300">
    <property type="entry name" value="P-loop containing nucleotide triphosphate hydrolases"/>
    <property type="match status" value="1"/>
</dbReference>
<evidence type="ECO:0000256" key="4">
    <source>
        <dbReference type="ARBA" id="ARBA00009567"/>
    </source>
</evidence>
<feature type="region of interest" description="Disordered" evidence="9">
    <location>
        <begin position="314"/>
        <end position="342"/>
    </location>
</feature>
<keyword evidence="6" id="KW-0963">Cytoplasm</keyword>
<dbReference type="PANTHER" id="PTHR15641:SF1">
    <property type="entry name" value="ELONGATOR COMPLEX PROTEIN 5"/>
    <property type="match status" value="1"/>
</dbReference>
<dbReference type="PANTHER" id="PTHR15641">
    <property type="entry name" value="ELONGATOR COMPLEX PROTEIN 5"/>
    <property type="match status" value="1"/>
</dbReference>
<dbReference type="InterPro" id="IPR027417">
    <property type="entry name" value="P-loop_NTPase"/>
</dbReference>
<evidence type="ECO:0000256" key="1">
    <source>
        <dbReference type="ARBA" id="ARBA00004123"/>
    </source>
</evidence>
<dbReference type="GO" id="GO:0033588">
    <property type="term" value="C:elongator holoenzyme complex"/>
    <property type="evidence" value="ECO:0007669"/>
    <property type="project" value="InterPro"/>
</dbReference>
<dbReference type="CDD" id="cd19496">
    <property type="entry name" value="Elp5"/>
    <property type="match status" value="1"/>
</dbReference>
<dbReference type="GO" id="GO:0002098">
    <property type="term" value="P:tRNA wobble uridine modification"/>
    <property type="evidence" value="ECO:0007669"/>
    <property type="project" value="InterPro"/>
</dbReference>
<evidence type="ECO:0000256" key="9">
    <source>
        <dbReference type="SAM" id="MobiDB-lite"/>
    </source>
</evidence>
<dbReference type="GO" id="GO:0000049">
    <property type="term" value="F:tRNA binding"/>
    <property type="evidence" value="ECO:0007669"/>
    <property type="project" value="TreeGrafter"/>
</dbReference>
<comment type="pathway">
    <text evidence="3">tRNA modification; 5-methoxycarbonylmethyl-2-thiouridine-tRNA biosynthesis.</text>
</comment>
<name>A0A1G4B1W0_9PEZI</name>
<dbReference type="Proteomes" id="UP000176998">
    <property type="component" value="Unassembled WGS sequence"/>
</dbReference>
<dbReference type="Pfam" id="PF10483">
    <property type="entry name" value="Elong_Iki1"/>
    <property type="match status" value="1"/>
</dbReference>
<dbReference type="GeneID" id="34562419"/>
<dbReference type="RefSeq" id="XP_022472570.1">
    <property type="nucleotide sequence ID" value="XM_022620909.1"/>
</dbReference>
<evidence type="ECO:0000256" key="7">
    <source>
        <dbReference type="ARBA" id="ARBA00022694"/>
    </source>
</evidence>
<evidence type="ECO:0000256" key="5">
    <source>
        <dbReference type="ARBA" id="ARBA00020264"/>
    </source>
</evidence>
<keyword evidence="8" id="KW-0539">Nucleus</keyword>
<keyword evidence="11" id="KW-1185">Reference proteome</keyword>
<keyword evidence="7" id="KW-0819">tRNA processing</keyword>
<dbReference type="GO" id="GO:0005829">
    <property type="term" value="C:cytosol"/>
    <property type="evidence" value="ECO:0007669"/>
    <property type="project" value="TreeGrafter"/>
</dbReference>
<evidence type="ECO:0000256" key="8">
    <source>
        <dbReference type="ARBA" id="ARBA00023242"/>
    </source>
</evidence>
<sequence>KFAGPDFETKHCSAVPSPEKSHCFWGPPSGSATMAPSAENHSRSHSLLLFQKLLNLRDGASPLTLVLDSLEQSAAPVLREFVSRAKVAKAKVILLSFATLKRPRNVDVVVRARGKNLKALRAEILSHYPKMDPTAAKGAPSSQKTVVLLDSLNELATAAPQILPSFLSSIIMPTVSLVAVYHTDVPLVLPRTVSEYEPHPLTVLSHLATSILRLSGLRQEIERQKARNRSLQEPEWGLGEGREGVLVGLKGDVKSEDYHGVVVEMEVRRRSGRAMAEKFVILPLLNGQASSTASIAVAKGSRIFLLSEHPVFAAPEGSGEADAGHEEDEEPESTFNLGLTEKQRRDREGIVLPYFDAQTDIGAGEGGRILYEMGREDDFDDEEDEI</sequence>
<evidence type="ECO:0000256" key="6">
    <source>
        <dbReference type="ARBA" id="ARBA00022490"/>
    </source>
</evidence>
<dbReference type="InterPro" id="IPR019519">
    <property type="entry name" value="Elp5"/>
</dbReference>
<dbReference type="GO" id="GO:0005634">
    <property type="term" value="C:nucleus"/>
    <property type="evidence" value="ECO:0007669"/>
    <property type="project" value="UniProtKB-SubCell"/>
</dbReference>
<evidence type="ECO:0000313" key="10">
    <source>
        <dbReference type="EMBL" id="OHE95408.1"/>
    </source>
</evidence>
<feature type="non-terminal residue" evidence="10">
    <location>
        <position position="1"/>
    </location>
</feature>
<evidence type="ECO:0000256" key="3">
    <source>
        <dbReference type="ARBA" id="ARBA00005043"/>
    </source>
</evidence>